<accession>A0ABT5ZQD7</accession>
<name>A0ABT5ZQD7_9ACTN</name>
<protein>
    <recommendedName>
        <fullName evidence="3">WXG100 family type VII secretion target</fullName>
    </recommendedName>
</protein>
<keyword evidence="2" id="KW-1185">Reference proteome</keyword>
<comment type="caution">
    <text evidence="1">The sequence shown here is derived from an EMBL/GenBank/DDBJ whole genome shotgun (WGS) entry which is preliminary data.</text>
</comment>
<dbReference type="Proteomes" id="UP001216579">
    <property type="component" value="Unassembled WGS sequence"/>
</dbReference>
<proteinExistence type="predicted"/>
<organism evidence="1 2">
    <name type="scientific">Streptomyces silvisoli</name>
    <dbReference type="NCBI Taxonomy" id="3034235"/>
    <lineage>
        <taxon>Bacteria</taxon>
        <taxon>Bacillati</taxon>
        <taxon>Actinomycetota</taxon>
        <taxon>Actinomycetes</taxon>
        <taxon>Kitasatosporales</taxon>
        <taxon>Streptomycetaceae</taxon>
        <taxon>Streptomyces</taxon>
    </lineage>
</organism>
<evidence type="ECO:0000313" key="2">
    <source>
        <dbReference type="Proteomes" id="UP001216579"/>
    </source>
</evidence>
<dbReference type="RefSeq" id="WP_276095152.1">
    <property type="nucleotide sequence ID" value="NZ_JARJBC010000015.1"/>
</dbReference>
<gene>
    <name evidence="1" type="ORF">P3G67_22955</name>
</gene>
<evidence type="ECO:0008006" key="3">
    <source>
        <dbReference type="Google" id="ProtNLM"/>
    </source>
</evidence>
<sequence>MTTANNSGNPDLSANPEALRQAAEGLTKSINELKSVGMVGAAEIGRGFSNVSLTGLQLGNADLTSALEEFSNRWAWGVRTLIQDGDEFARALGLAAGAIHEMDQYASGTFKDLTADFIGDPNKSDTDVEKESWKTVLGDNAYTQFEHADYSRQGLDKAVSHMAKTDGAEAHDAITHSPLLETVDYASGGSLSHHTDRWSKFISDAADQDAKDHK</sequence>
<dbReference type="EMBL" id="JARJBC010000015">
    <property type="protein sequence ID" value="MDF3292036.1"/>
    <property type="molecule type" value="Genomic_DNA"/>
</dbReference>
<reference evidence="1 2" key="1">
    <citation type="submission" date="2023-03" db="EMBL/GenBank/DDBJ databases">
        <title>Draft genome sequence of Streptomyces sp. RB6PN23 isolated from peat swamp forest in Thailand.</title>
        <authorList>
            <person name="Klaysubun C."/>
            <person name="Duangmal K."/>
        </authorList>
    </citation>
    <scope>NUCLEOTIDE SEQUENCE [LARGE SCALE GENOMIC DNA]</scope>
    <source>
        <strain evidence="1 2">RB6PN23</strain>
    </source>
</reference>
<evidence type="ECO:0000313" key="1">
    <source>
        <dbReference type="EMBL" id="MDF3292036.1"/>
    </source>
</evidence>